<proteinExistence type="predicted"/>
<name>A0A445MMX3_ENSVE</name>
<gene>
    <name evidence="2" type="ORF">BHM03_00062810</name>
</gene>
<protein>
    <submittedName>
        <fullName evidence="2">Uncharacterized protein</fullName>
    </submittedName>
</protein>
<dbReference type="AlphaFoldDB" id="A0A445MMX3"/>
<evidence type="ECO:0000313" key="2">
    <source>
        <dbReference type="EMBL" id="RZR75583.1"/>
    </source>
</evidence>
<dbReference type="Proteomes" id="UP000290560">
    <property type="component" value="Unassembled WGS sequence"/>
</dbReference>
<accession>A0A445MMX3</accession>
<dbReference type="EMBL" id="KV876994">
    <property type="protein sequence ID" value="RZR75583.1"/>
    <property type="molecule type" value="Genomic_DNA"/>
</dbReference>
<evidence type="ECO:0000256" key="1">
    <source>
        <dbReference type="SAM" id="MobiDB-lite"/>
    </source>
</evidence>
<reference evidence="2" key="1">
    <citation type="journal article" date="2018" name="Data Brief">
        <title>Genome sequence data from 17 accessions of Ensete ventricosum, a staple food crop for millions in Ethiopia.</title>
        <authorList>
            <person name="Yemataw Z."/>
            <person name="Muzemil S."/>
            <person name="Ambachew D."/>
            <person name="Tripathi L."/>
            <person name="Tesfaye K."/>
            <person name="Chala A."/>
            <person name="Farbos A."/>
            <person name="O'Neill P."/>
            <person name="Moore K."/>
            <person name="Grant M."/>
            <person name="Studholme D.J."/>
        </authorList>
    </citation>
    <scope>NUCLEOTIDE SEQUENCE [LARGE SCALE GENOMIC DNA]</scope>
    <source>
        <tissue evidence="2">Leaf</tissue>
    </source>
</reference>
<organism evidence="2">
    <name type="scientific">Ensete ventricosum</name>
    <name type="common">Abyssinian banana</name>
    <name type="synonym">Musa ensete</name>
    <dbReference type="NCBI Taxonomy" id="4639"/>
    <lineage>
        <taxon>Eukaryota</taxon>
        <taxon>Viridiplantae</taxon>
        <taxon>Streptophyta</taxon>
        <taxon>Embryophyta</taxon>
        <taxon>Tracheophyta</taxon>
        <taxon>Spermatophyta</taxon>
        <taxon>Magnoliopsida</taxon>
        <taxon>Liliopsida</taxon>
        <taxon>Zingiberales</taxon>
        <taxon>Musaceae</taxon>
        <taxon>Ensete</taxon>
    </lineage>
</organism>
<sequence length="112" mass="12532">MRRLPLHAGSCPYDRHCSRGWHLHECRLLVGWQLAVAPCERPTTGRPYGLAAADRAHGRPPAGYCLYGRQPLWVGPGNIQPPPCRGPLLGKEKNRRGRPELQPINHSLPSYL</sequence>
<feature type="region of interest" description="Disordered" evidence="1">
    <location>
        <begin position="84"/>
        <end position="112"/>
    </location>
</feature>